<feature type="transmembrane region" description="Helical" evidence="1">
    <location>
        <begin position="12"/>
        <end position="32"/>
    </location>
</feature>
<feature type="transmembrane region" description="Helical" evidence="1">
    <location>
        <begin position="80"/>
        <end position="102"/>
    </location>
</feature>
<dbReference type="Proteomes" id="UP000196331">
    <property type="component" value="Unassembled WGS sequence"/>
</dbReference>
<dbReference type="InterPro" id="IPR019251">
    <property type="entry name" value="DUF2231_TM"/>
</dbReference>
<dbReference type="OrthoDB" id="2873672at2"/>
<gene>
    <name evidence="3" type="ORF">CZ787_08645</name>
</gene>
<feature type="domain" description="DUF2231" evidence="2">
    <location>
        <begin position="15"/>
        <end position="132"/>
    </location>
</feature>
<accession>A0A1R4HYM2</accession>
<evidence type="ECO:0000256" key="1">
    <source>
        <dbReference type="SAM" id="Phobius"/>
    </source>
</evidence>
<name>A0A1R4HYM2_9GAMM</name>
<dbReference type="RefSeq" id="WP_087108126.1">
    <property type="nucleotide sequence ID" value="NZ_FUKM01000033.1"/>
</dbReference>
<feature type="transmembrane region" description="Helical" evidence="1">
    <location>
        <begin position="114"/>
        <end position="133"/>
    </location>
</feature>
<organism evidence="3 4">
    <name type="scientific">Halomonas citrativorans</name>
    <dbReference type="NCBI Taxonomy" id="2742612"/>
    <lineage>
        <taxon>Bacteria</taxon>
        <taxon>Pseudomonadati</taxon>
        <taxon>Pseudomonadota</taxon>
        <taxon>Gammaproteobacteria</taxon>
        <taxon>Oceanospirillales</taxon>
        <taxon>Halomonadaceae</taxon>
        <taxon>Halomonas</taxon>
    </lineage>
</organism>
<dbReference type="EMBL" id="FUKM01000033">
    <property type="protein sequence ID" value="SJN12687.1"/>
    <property type="molecule type" value="Genomic_DNA"/>
</dbReference>
<feature type="transmembrane region" description="Helical" evidence="1">
    <location>
        <begin position="52"/>
        <end position="73"/>
    </location>
</feature>
<dbReference type="AlphaFoldDB" id="A0A1R4HYM2"/>
<keyword evidence="1" id="KW-0472">Membrane</keyword>
<reference evidence="3 4" key="1">
    <citation type="submission" date="2017-02" db="EMBL/GenBank/DDBJ databases">
        <authorList>
            <person name="Dridi B."/>
        </authorList>
    </citation>
    <scope>NUCLEOTIDE SEQUENCE [LARGE SCALE GENOMIC DNA]</scope>
    <source>
        <strain evidence="3 4">JB380</strain>
    </source>
</reference>
<keyword evidence="1" id="KW-1133">Transmembrane helix</keyword>
<evidence type="ECO:0000259" key="2">
    <source>
        <dbReference type="Pfam" id="PF09990"/>
    </source>
</evidence>
<dbReference type="Pfam" id="PF09990">
    <property type="entry name" value="DUF2231"/>
    <property type="match status" value="1"/>
</dbReference>
<evidence type="ECO:0000313" key="4">
    <source>
        <dbReference type="Proteomes" id="UP000196331"/>
    </source>
</evidence>
<evidence type="ECO:0000313" key="3">
    <source>
        <dbReference type="EMBL" id="SJN12687.1"/>
    </source>
</evidence>
<protein>
    <submittedName>
        <fullName evidence="3">Succinate dehydrogenase cytochrome b subunit family protein</fullName>
    </submittedName>
</protein>
<sequence length="142" mass="15443">MRRSTTTTYPGGIYPLHAVLLVSIFPLFLGAALSDYAYSKSFHIQWGTFSSWLIAGGLVFAGLAFLCAIIGLFRAEHRRGLVLVYPALLLVIWILGFINALVHARDAWAMMPTGFILSIIVTVLSVAAIWIGFSRPTVGATS</sequence>
<comment type="caution">
    <text evidence="3">The sequence shown here is derived from an EMBL/GenBank/DDBJ whole genome shotgun (WGS) entry which is preliminary data.</text>
</comment>
<proteinExistence type="predicted"/>
<keyword evidence="1" id="KW-0812">Transmembrane</keyword>